<keyword evidence="1" id="KW-0175">Coiled coil</keyword>
<accession>A0A8E2JS62</accession>
<feature type="coiled-coil region" evidence="1">
    <location>
        <begin position="572"/>
        <end position="619"/>
    </location>
</feature>
<reference evidence="3 4" key="1">
    <citation type="journal article" date="2016" name="Nat. Commun.">
        <title>Ectomycorrhizal ecology is imprinted in the genome of the dominant symbiotic fungus Cenococcum geophilum.</title>
        <authorList>
            <consortium name="DOE Joint Genome Institute"/>
            <person name="Peter M."/>
            <person name="Kohler A."/>
            <person name="Ohm R.A."/>
            <person name="Kuo A."/>
            <person name="Krutzmann J."/>
            <person name="Morin E."/>
            <person name="Arend M."/>
            <person name="Barry K.W."/>
            <person name="Binder M."/>
            <person name="Choi C."/>
            <person name="Clum A."/>
            <person name="Copeland A."/>
            <person name="Grisel N."/>
            <person name="Haridas S."/>
            <person name="Kipfer T."/>
            <person name="LaButti K."/>
            <person name="Lindquist E."/>
            <person name="Lipzen A."/>
            <person name="Maire R."/>
            <person name="Meier B."/>
            <person name="Mihaltcheva S."/>
            <person name="Molinier V."/>
            <person name="Murat C."/>
            <person name="Poggeler S."/>
            <person name="Quandt C.A."/>
            <person name="Sperisen C."/>
            <person name="Tritt A."/>
            <person name="Tisserant E."/>
            <person name="Crous P.W."/>
            <person name="Henrissat B."/>
            <person name="Nehls U."/>
            <person name="Egli S."/>
            <person name="Spatafora J.W."/>
            <person name="Grigoriev I.V."/>
            <person name="Martin F.M."/>
        </authorList>
    </citation>
    <scope>NUCLEOTIDE SEQUENCE [LARGE SCALE GENOMIC DNA]</scope>
    <source>
        <strain evidence="3 4">CBS 207.34</strain>
    </source>
</reference>
<evidence type="ECO:0000313" key="4">
    <source>
        <dbReference type="Proteomes" id="UP000250140"/>
    </source>
</evidence>
<evidence type="ECO:0000256" key="2">
    <source>
        <dbReference type="SAM" id="MobiDB-lite"/>
    </source>
</evidence>
<proteinExistence type="predicted"/>
<evidence type="ECO:0000256" key="1">
    <source>
        <dbReference type="SAM" id="Coils"/>
    </source>
</evidence>
<feature type="region of interest" description="Disordered" evidence="2">
    <location>
        <begin position="239"/>
        <end position="266"/>
    </location>
</feature>
<protein>
    <submittedName>
        <fullName evidence="3">Uncharacterized protein</fullName>
    </submittedName>
</protein>
<gene>
    <name evidence="3" type="ORF">AOQ84DRAFT_364860</name>
</gene>
<keyword evidence="4" id="KW-1185">Reference proteome</keyword>
<dbReference type="AlphaFoldDB" id="A0A8E2JS62"/>
<evidence type="ECO:0000313" key="3">
    <source>
        <dbReference type="EMBL" id="OCL07559.1"/>
    </source>
</evidence>
<dbReference type="OrthoDB" id="10655391at2759"/>
<dbReference type="EMBL" id="KV749839">
    <property type="protein sequence ID" value="OCL07559.1"/>
    <property type="molecule type" value="Genomic_DNA"/>
</dbReference>
<dbReference type="Proteomes" id="UP000250140">
    <property type="component" value="Unassembled WGS sequence"/>
</dbReference>
<organism evidence="3 4">
    <name type="scientific">Glonium stellatum</name>
    <dbReference type="NCBI Taxonomy" id="574774"/>
    <lineage>
        <taxon>Eukaryota</taxon>
        <taxon>Fungi</taxon>
        <taxon>Dikarya</taxon>
        <taxon>Ascomycota</taxon>
        <taxon>Pezizomycotina</taxon>
        <taxon>Dothideomycetes</taxon>
        <taxon>Pleosporomycetidae</taxon>
        <taxon>Gloniales</taxon>
        <taxon>Gloniaceae</taxon>
        <taxon>Glonium</taxon>
    </lineage>
</organism>
<name>A0A8E2JS62_9PEZI</name>
<feature type="compositionally biased region" description="Basic and acidic residues" evidence="2">
    <location>
        <begin position="245"/>
        <end position="256"/>
    </location>
</feature>
<sequence>MPKNTSHIYSMSLAAVAARRRQRAARTPGELKTTVSKPLQEVLNALYLGSKADLILCLLEREAFLGPWTLFRDEVIWGRNPDGLIIRIDDLIPQIIEEVKLDSLSQDSAFDKLGTYYHVIRLYSSLIRNLQQKDELFYACGEDEYPDICESLAKLANFLQAQYKSGEGYLIRVIERAKPSRHTRLSAELIKTGDYYSAVEYREKKMARNTVAANVHEDEDYGLLREMFVDSANESIHRRATTKKARVERSHNDRSPDMSFSGGSSKEEIGCDMKEAHPRVTSVETMAAVKMEGVKSVRAEENQIDDTDEGSMLVDYQAHVECCLDSFVATSDEEVQDMRIKKLCREDDGHTILVVKGFPTQQHRIMLTSCSEINQVQEASNSLENSEIEDDDDQVIPIKDLSMDDDVEVNGKSLEAEGIWVIDFAFINAPNRGIETKSPKETLVHSLRGDSTAAAQPEEKSLMEVDSYSVGSDTESVEMELENLTDSEVSVDGTGNGDELGEEDEVGWLSSDQLADSIGNNAFPKKALTTNSKRQKVVKKEHVPRPLLNVQPQIRTFSGSGKSGVKGHIGVLREQKAKIKLYERQLASGRNTARLNTLLNEARRVYSTKRAELAKYRRAPWARALDTEFPESVGTNKKMCCETVGGITCNSPRRIL</sequence>